<dbReference type="InterPro" id="IPR036047">
    <property type="entry name" value="F-box-like_dom_sf"/>
</dbReference>
<dbReference type="PROSITE" id="PS50181">
    <property type="entry name" value="FBOX"/>
    <property type="match status" value="1"/>
</dbReference>
<keyword evidence="3" id="KW-1185">Reference proteome</keyword>
<name>A0A9P4V3J7_9PLEO</name>
<dbReference type="CDD" id="cd09917">
    <property type="entry name" value="F-box_SF"/>
    <property type="match status" value="1"/>
</dbReference>
<dbReference type="Pfam" id="PF00646">
    <property type="entry name" value="F-box"/>
    <property type="match status" value="1"/>
</dbReference>
<gene>
    <name evidence="2" type="ORF">EJ04DRAFT_509466</name>
</gene>
<dbReference type="OrthoDB" id="3226064at2759"/>
<accession>A0A9P4V3J7</accession>
<dbReference type="AlphaFoldDB" id="A0A9P4V3J7"/>
<sequence length="465" mass="53012">MADSIPPDTLVHLAPELVELILSYLTPKELLNFGQTCQRASAFVRPSNKVLWKAAYLQIFDNPLHVWNQLLPSARAKNRDRETKWDWHYEVQRNYLAFNAVCQTSNEALLADPEKVITACQDLIDTASHSTDGDGQCVPRSRNIDFLDRLFRTAPNPEKIIHDYHTDIGSLSLPLEFNFDTTRPMTRSMLLRQAEIPEWASRFHIFYGMTTREEESLRSKGLARGLAYDWTVTGHAAEYGPFLRDGSGAVNWPILEAVMSLMMRIFENAKGTLYRVPKGFKHNIPYLLPLDPSYPDDWAGVNRSWVGTYAFLDYRALVHYNFANNLEYPLDLGSYDEAHGDLMRLKLSLSDPNELQDDSRLQTKLPRGSDLPVLYFTGTSNGRPIRRPSINVRGFAALIPGSRQVRWRFIIRYAGADQWQLDGVQPAGVRSGGIYGLWSHVEHEDHGPTGPFCYFPLEMVGRKTF</sequence>
<dbReference type="EMBL" id="ML996108">
    <property type="protein sequence ID" value="KAF2738582.1"/>
    <property type="molecule type" value="Genomic_DNA"/>
</dbReference>
<protein>
    <recommendedName>
        <fullName evidence="1">F-box domain-containing protein</fullName>
    </recommendedName>
</protein>
<comment type="caution">
    <text evidence="2">The sequence shown here is derived from an EMBL/GenBank/DDBJ whole genome shotgun (WGS) entry which is preliminary data.</text>
</comment>
<dbReference type="InterPro" id="IPR001810">
    <property type="entry name" value="F-box_dom"/>
</dbReference>
<evidence type="ECO:0000313" key="3">
    <source>
        <dbReference type="Proteomes" id="UP000799444"/>
    </source>
</evidence>
<dbReference type="Gene3D" id="1.20.1280.50">
    <property type="match status" value="1"/>
</dbReference>
<dbReference type="SUPFAM" id="SSF81383">
    <property type="entry name" value="F-box domain"/>
    <property type="match status" value="1"/>
</dbReference>
<dbReference type="Proteomes" id="UP000799444">
    <property type="component" value="Unassembled WGS sequence"/>
</dbReference>
<feature type="domain" description="F-box" evidence="1">
    <location>
        <begin position="7"/>
        <end position="55"/>
    </location>
</feature>
<evidence type="ECO:0000313" key="2">
    <source>
        <dbReference type="EMBL" id="KAF2738582.1"/>
    </source>
</evidence>
<reference evidence="2" key="1">
    <citation type="journal article" date="2020" name="Stud. Mycol.">
        <title>101 Dothideomycetes genomes: a test case for predicting lifestyles and emergence of pathogens.</title>
        <authorList>
            <person name="Haridas S."/>
            <person name="Albert R."/>
            <person name="Binder M."/>
            <person name="Bloem J."/>
            <person name="Labutti K."/>
            <person name="Salamov A."/>
            <person name="Andreopoulos B."/>
            <person name="Baker S."/>
            <person name="Barry K."/>
            <person name="Bills G."/>
            <person name="Bluhm B."/>
            <person name="Cannon C."/>
            <person name="Castanera R."/>
            <person name="Culley D."/>
            <person name="Daum C."/>
            <person name="Ezra D."/>
            <person name="Gonzalez J."/>
            <person name="Henrissat B."/>
            <person name="Kuo A."/>
            <person name="Liang C."/>
            <person name="Lipzen A."/>
            <person name="Lutzoni F."/>
            <person name="Magnuson J."/>
            <person name="Mondo S."/>
            <person name="Nolan M."/>
            <person name="Ohm R."/>
            <person name="Pangilinan J."/>
            <person name="Park H.-J."/>
            <person name="Ramirez L."/>
            <person name="Alfaro M."/>
            <person name="Sun H."/>
            <person name="Tritt A."/>
            <person name="Yoshinaga Y."/>
            <person name="Zwiers L.-H."/>
            <person name="Turgeon B."/>
            <person name="Goodwin S."/>
            <person name="Spatafora J."/>
            <person name="Crous P."/>
            <person name="Grigoriev I."/>
        </authorList>
    </citation>
    <scope>NUCLEOTIDE SEQUENCE</scope>
    <source>
        <strain evidence="2">CBS 125425</strain>
    </source>
</reference>
<evidence type="ECO:0000259" key="1">
    <source>
        <dbReference type="PROSITE" id="PS50181"/>
    </source>
</evidence>
<proteinExistence type="predicted"/>
<organism evidence="2 3">
    <name type="scientific">Polyplosphaeria fusca</name>
    <dbReference type="NCBI Taxonomy" id="682080"/>
    <lineage>
        <taxon>Eukaryota</taxon>
        <taxon>Fungi</taxon>
        <taxon>Dikarya</taxon>
        <taxon>Ascomycota</taxon>
        <taxon>Pezizomycotina</taxon>
        <taxon>Dothideomycetes</taxon>
        <taxon>Pleosporomycetidae</taxon>
        <taxon>Pleosporales</taxon>
        <taxon>Tetraplosphaeriaceae</taxon>
        <taxon>Polyplosphaeria</taxon>
    </lineage>
</organism>